<dbReference type="AlphaFoldDB" id="A0A3A6TK39"/>
<protein>
    <submittedName>
        <fullName evidence="1">Uncharacterized protein</fullName>
    </submittedName>
</protein>
<proteinExistence type="predicted"/>
<evidence type="ECO:0000313" key="2">
    <source>
        <dbReference type="Proteomes" id="UP000273022"/>
    </source>
</evidence>
<accession>A0A3A6TK39</accession>
<comment type="caution">
    <text evidence="1">The sequence shown here is derived from an EMBL/GenBank/DDBJ whole genome shotgun (WGS) entry which is preliminary data.</text>
</comment>
<dbReference type="OrthoDB" id="6101842at2"/>
<evidence type="ECO:0000313" key="1">
    <source>
        <dbReference type="EMBL" id="RJY12276.1"/>
    </source>
</evidence>
<gene>
    <name evidence="1" type="ORF">D5R81_12510</name>
</gene>
<dbReference type="EMBL" id="QYYH01000076">
    <property type="protein sequence ID" value="RJY12276.1"/>
    <property type="molecule type" value="Genomic_DNA"/>
</dbReference>
<sequence>MTKIIQLKVSTISVDETLDCWRVKHLSLSPKLTQFLSSFPEAAIHLKAFAYYLSGSIRIFDESLFSICLTQAIKSYKDLNEQENEFESFFEILTYIAADLLHSIKIEDQQGYEWRISDGIYFTDWFVANPLRLRQQELGQISIKLFHSEKQTVRRAQQMLKNKMWLVVATI</sequence>
<dbReference type="Proteomes" id="UP000273022">
    <property type="component" value="Unassembled WGS sequence"/>
</dbReference>
<keyword evidence="2" id="KW-1185">Reference proteome</keyword>
<name>A0A3A6TK39_9GAMM</name>
<reference evidence="1 2" key="1">
    <citation type="submission" date="2018-09" db="EMBL/GenBank/DDBJ databases">
        <title>Phylogeny of the Shewanellaceae, and recommendation for two new genera, Pseudoshewanella and Parashewanella.</title>
        <authorList>
            <person name="Wang G."/>
        </authorList>
    </citation>
    <scope>NUCLEOTIDE SEQUENCE [LARGE SCALE GENOMIC DNA]</scope>
    <source>
        <strain evidence="1 2">KCTC 22492</strain>
    </source>
</reference>
<organism evidence="1 2">
    <name type="scientific">Parashewanella spongiae</name>
    <dbReference type="NCBI Taxonomy" id="342950"/>
    <lineage>
        <taxon>Bacteria</taxon>
        <taxon>Pseudomonadati</taxon>
        <taxon>Pseudomonadota</taxon>
        <taxon>Gammaproteobacteria</taxon>
        <taxon>Alteromonadales</taxon>
        <taxon>Shewanellaceae</taxon>
        <taxon>Parashewanella</taxon>
    </lineage>
</organism>
<dbReference type="RefSeq" id="WP_121853972.1">
    <property type="nucleotide sequence ID" value="NZ_CP037952.1"/>
</dbReference>